<feature type="compositionally biased region" description="Basic residues" evidence="1">
    <location>
        <begin position="117"/>
        <end position="126"/>
    </location>
</feature>
<dbReference type="EMBL" id="JARVKM010000040">
    <property type="protein sequence ID" value="KAK9774603.1"/>
    <property type="molecule type" value="Genomic_DNA"/>
</dbReference>
<reference evidence="2 3" key="1">
    <citation type="submission" date="2024-02" db="EMBL/GenBank/DDBJ databases">
        <title>First draft genome assembly of two strains of Seiridium cardinale.</title>
        <authorList>
            <person name="Emiliani G."/>
            <person name="Scali E."/>
        </authorList>
    </citation>
    <scope>NUCLEOTIDE SEQUENCE [LARGE SCALE GENOMIC DNA]</scope>
    <source>
        <strain evidence="2 3">BM-138-000479</strain>
    </source>
</reference>
<evidence type="ECO:0000313" key="3">
    <source>
        <dbReference type="Proteomes" id="UP001465668"/>
    </source>
</evidence>
<evidence type="ECO:0000313" key="2">
    <source>
        <dbReference type="EMBL" id="KAK9774603.1"/>
    </source>
</evidence>
<feature type="compositionally biased region" description="Low complexity" evidence="1">
    <location>
        <begin position="106"/>
        <end position="116"/>
    </location>
</feature>
<comment type="caution">
    <text evidence="2">The sequence shown here is derived from an EMBL/GenBank/DDBJ whole genome shotgun (WGS) entry which is preliminary data.</text>
</comment>
<keyword evidence="3" id="KW-1185">Reference proteome</keyword>
<evidence type="ECO:0000256" key="1">
    <source>
        <dbReference type="SAM" id="MobiDB-lite"/>
    </source>
</evidence>
<accession>A0ABR2XLD4</accession>
<organism evidence="2 3">
    <name type="scientific">Seiridium cardinale</name>
    <dbReference type="NCBI Taxonomy" id="138064"/>
    <lineage>
        <taxon>Eukaryota</taxon>
        <taxon>Fungi</taxon>
        <taxon>Dikarya</taxon>
        <taxon>Ascomycota</taxon>
        <taxon>Pezizomycotina</taxon>
        <taxon>Sordariomycetes</taxon>
        <taxon>Xylariomycetidae</taxon>
        <taxon>Amphisphaeriales</taxon>
        <taxon>Sporocadaceae</taxon>
        <taxon>Seiridium</taxon>
    </lineage>
</organism>
<dbReference type="Proteomes" id="UP001465668">
    <property type="component" value="Unassembled WGS sequence"/>
</dbReference>
<gene>
    <name evidence="2" type="ORF">SCAR479_08688</name>
</gene>
<name>A0ABR2XLD4_9PEZI</name>
<feature type="region of interest" description="Disordered" evidence="1">
    <location>
        <begin position="106"/>
        <end position="158"/>
    </location>
</feature>
<sequence>MPRRATSTTTEEQDIWTLCRFMMCADSFKGVSARFAQVTKSCQAKSVPRKINAIINQYGYEFKGGKVLPMPNAPRVRANLFSAAAATPAAAAPAAACAPARAPARPATRAAALAHAPAKRKAKRKANREVKRASAPLKKRKTNMLHTNDEDEDEDDEI</sequence>
<protein>
    <submittedName>
        <fullName evidence="2">Uncharacterized protein</fullName>
    </submittedName>
</protein>
<feature type="compositionally biased region" description="Acidic residues" evidence="1">
    <location>
        <begin position="149"/>
        <end position="158"/>
    </location>
</feature>
<proteinExistence type="predicted"/>